<dbReference type="InterPro" id="IPR016160">
    <property type="entry name" value="Ald_DH_CS_CYS"/>
</dbReference>
<dbReference type="SUPFAM" id="SSF53720">
    <property type="entry name" value="ALDH-like"/>
    <property type="match status" value="1"/>
</dbReference>
<dbReference type="InterPro" id="IPR050740">
    <property type="entry name" value="Aldehyde_DH_Superfamily"/>
</dbReference>
<geneLocation type="plasmid" evidence="6 7">
    <name>p2</name>
</geneLocation>
<comment type="similarity">
    <text evidence="1 4">Belongs to the aldehyde dehydrogenase family.</text>
</comment>
<evidence type="ECO:0000256" key="3">
    <source>
        <dbReference type="PROSITE-ProRule" id="PRU10007"/>
    </source>
</evidence>
<keyword evidence="2 4" id="KW-0560">Oxidoreductase</keyword>
<protein>
    <submittedName>
        <fullName evidence="6">Aldehyde dehydrogenase</fullName>
    </submittedName>
</protein>
<name>A0ABX7JP51_9RHOB</name>
<feature type="domain" description="Aldehyde dehydrogenase" evidence="5">
    <location>
        <begin position="27"/>
        <end position="485"/>
    </location>
</feature>
<keyword evidence="6" id="KW-0614">Plasmid</keyword>
<dbReference type="EMBL" id="CP070372">
    <property type="protein sequence ID" value="QRZ16046.1"/>
    <property type="molecule type" value="Genomic_DNA"/>
</dbReference>
<evidence type="ECO:0000256" key="4">
    <source>
        <dbReference type="RuleBase" id="RU003345"/>
    </source>
</evidence>
<evidence type="ECO:0000256" key="2">
    <source>
        <dbReference type="ARBA" id="ARBA00023002"/>
    </source>
</evidence>
<dbReference type="NCBIfam" id="NF007497">
    <property type="entry name" value="PRK10090.1"/>
    <property type="match status" value="1"/>
</dbReference>
<reference evidence="6 7" key="1">
    <citation type="submission" date="2021-02" db="EMBL/GenBank/DDBJ databases">
        <title>Paracoccus methylovroum sp.nov., a new methanol and methylamine utilizing methylotrophic denitrifer.</title>
        <authorList>
            <person name="Timsy T."/>
            <person name="Behrendt U."/>
            <person name="Ulrich A."/>
            <person name="Spanner T."/>
            <person name="Foesel B.U."/>
            <person name="Horn M.A."/>
            <person name="Kolb S."/>
        </authorList>
    </citation>
    <scope>NUCLEOTIDE SEQUENCE [LARGE SCALE GENOMIC DNA]</scope>
    <source>
        <strain evidence="6 7">H4-D09</strain>
        <plasmid evidence="6 7">p2</plasmid>
    </source>
</reference>
<gene>
    <name evidence="6" type="primary">aldA</name>
    <name evidence="6" type="ORF">JWJ88_21085</name>
</gene>
<dbReference type="CDD" id="cd07088">
    <property type="entry name" value="ALDH_LactADH-AldA"/>
    <property type="match status" value="1"/>
</dbReference>
<evidence type="ECO:0000256" key="1">
    <source>
        <dbReference type="ARBA" id="ARBA00009986"/>
    </source>
</evidence>
<organism evidence="6 7">
    <name type="scientific">Paracoccus methylovorus</name>
    <dbReference type="NCBI Taxonomy" id="2812658"/>
    <lineage>
        <taxon>Bacteria</taxon>
        <taxon>Pseudomonadati</taxon>
        <taxon>Pseudomonadota</taxon>
        <taxon>Alphaproteobacteria</taxon>
        <taxon>Rhodobacterales</taxon>
        <taxon>Paracoccaceae</taxon>
        <taxon>Paracoccus</taxon>
    </lineage>
</organism>
<dbReference type="PANTHER" id="PTHR43353:SF5">
    <property type="entry name" value="SUCCINATE-SEMIALDEHYDE DEHYDROGENASE, MITOCHONDRIAL"/>
    <property type="match status" value="1"/>
</dbReference>
<evidence type="ECO:0000313" key="6">
    <source>
        <dbReference type="EMBL" id="QRZ16046.1"/>
    </source>
</evidence>
<dbReference type="PROSITE" id="PS00070">
    <property type="entry name" value="ALDEHYDE_DEHYDR_CYS"/>
    <property type="match status" value="1"/>
</dbReference>
<evidence type="ECO:0000259" key="5">
    <source>
        <dbReference type="Pfam" id="PF00171"/>
    </source>
</evidence>
<sequence>MTHRTPAQAFSDQPRDWRNYIDGRFTDNGAEMIDVLNPATGTLLGRIPETDADQVDVAVKAARHAQGAWEKLPAIERAGYLRKISAKLREHRLELADLIVKEQGKIRGLAQVEVDFTADYIDYMAEWARRIEGEVLTSDRPNETMLLLRKPVGVVAGILPWNFPFFLIARKMAPALVTGNTIVIKPSEETPLNAYLFAELLAETDLPAGVFNLIGGRGHVSGEALASHPGVDLITFTGSVATGSHIMQLAAKNLTRVNLELGGKAPAIVLKDADLDLAAQAIYDSRVINTGQVCNCAERVYVERPVHNAFVEKMKALFEATRYGDPSVLEDLHMGPLVSQAGLEKVARAVDLAREQGAQVIIGGKAADLGQGFHYEPTLITGATEKMDIMQRETFGPVLPIQVVDGLDEAIALANDSEYGLTSSIYTRDLNAAMQAARELKFGETYINRENFEAMQGFHAGRRKSGIGGADGKHGLYEFTETHVVYIAG</sequence>
<evidence type="ECO:0000313" key="7">
    <source>
        <dbReference type="Proteomes" id="UP000663629"/>
    </source>
</evidence>
<feature type="active site" evidence="3">
    <location>
        <position position="260"/>
    </location>
</feature>
<dbReference type="Pfam" id="PF00171">
    <property type="entry name" value="Aldedh"/>
    <property type="match status" value="1"/>
</dbReference>
<dbReference type="RefSeq" id="WP_205296934.1">
    <property type="nucleotide sequence ID" value="NZ_CP070372.1"/>
</dbReference>
<dbReference type="Proteomes" id="UP000663629">
    <property type="component" value="Plasmid p2"/>
</dbReference>
<dbReference type="Gene3D" id="3.40.309.10">
    <property type="entry name" value="Aldehyde Dehydrogenase, Chain A, domain 2"/>
    <property type="match status" value="1"/>
</dbReference>
<dbReference type="InterPro" id="IPR015590">
    <property type="entry name" value="Aldehyde_DH_dom"/>
</dbReference>
<keyword evidence="7" id="KW-1185">Reference proteome</keyword>
<dbReference type="InterPro" id="IPR016163">
    <property type="entry name" value="Ald_DH_C"/>
</dbReference>
<proteinExistence type="inferred from homology"/>
<accession>A0ABX7JP51</accession>
<dbReference type="PROSITE" id="PS00687">
    <property type="entry name" value="ALDEHYDE_DEHYDR_GLU"/>
    <property type="match status" value="1"/>
</dbReference>
<dbReference type="InterPro" id="IPR016161">
    <property type="entry name" value="Ald_DH/histidinol_DH"/>
</dbReference>
<dbReference type="InterPro" id="IPR016162">
    <property type="entry name" value="Ald_DH_N"/>
</dbReference>
<dbReference type="PANTHER" id="PTHR43353">
    <property type="entry name" value="SUCCINATE-SEMIALDEHYDE DEHYDROGENASE, MITOCHONDRIAL"/>
    <property type="match status" value="1"/>
</dbReference>
<dbReference type="Gene3D" id="3.40.605.10">
    <property type="entry name" value="Aldehyde Dehydrogenase, Chain A, domain 1"/>
    <property type="match status" value="1"/>
</dbReference>
<dbReference type="InterPro" id="IPR029510">
    <property type="entry name" value="Ald_DH_CS_GLU"/>
</dbReference>